<dbReference type="InterPro" id="IPR046740">
    <property type="entry name" value="DUF6790"/>
</dbReference>
<evidence type="ECO:0000313" key="2">
    <source>
        <dbReference type="EMBL" id="MXV50302.1"/>
    </source>
</evidence>
<feature type="transmembrane region" description="Helical" evidence="1">
    <location>
        <begin position="144"/>
        <end position="164"/>
    </location>
</feature>
<organism evidence="2 3">
    <name type="scientific">Hufsiella arboris</name>
    <dbReference type="NCBI Taxonomy" id="2695275"/>
    <lineage>
        <taxon>Bacteria</taxon>
        <taxon>Pseudomonadati</taxon>
        <taxon>Bacteroidota</taxon>
        <taxon>Sphingobacteriia</taxon>
        <taxon>Sphingobacteriales</taxon>
        <taxon>Sphingobacteriaceae</taxon>
        <taxon>Hufsiella</taxon>
    </lineage>
</organism>
<keyword evidence="1" id="KW-0472">Membrane</keyword>
<dbReference type="Proteomes" id="UP000466586">
    <property type="component" value="Unassembled WGS sequence"/>
</dbReference>
<sequence length="192" mass="21802">MTEQFIKAALTNFTITFFAIGLLCALIKIYRYRRELSPGFVIESIFSNYCFWALGITSIYNAIMHIVFHKMAAHFIGWPDNPFQLEVGFASLGLGIAGILAFHNDFGLRLGLITVLSIFLWGSAAGHIFQLIKFQNYAPGNAGIMLWTGLLQPLVNLLLFYLSIKFPYNEQSYEHRLVKPFKAPVTRSGWRL</sequence>
<dbReference type="AlphaFoldDB" id="A0A7K1Y6U9"/>
<gene>
    <name evidence="2" type="ORF">GS399_04905</name>
</gene>
<name>A0A7K1Y6U9_9SPHI</name>
<keyword evidence="1" id="KW-1133">Transmembrane helix</keyword>
<keyword evidence="3" id="KW-1185">Reference proteome</keyword>
<feature type="transmembrane region" description="Helical" evidence="1">
    <location>
        <begin position="39"/>
        <end position="63"/>
    </location>
</feature>
<comment type="caution">
    <text evidence="2">The sequence shown here is derived from an EMBL/GenBank/DDBJ whole genome shotgun (WGS) entry which is preliminary data.</text>
</comment>
<feature type="transmembrane region" description="Helical" evidence="1">
    <location>
        <begin position="6"/>
        <end position="27"/>
    </location>
</feature>
<protein>
    <submittedName>
        <fullName evidence="2">Uncharacterized protein</fullName>
    </submittedName>
</protein>
<keyword evidence="1" id="KW-0812">Transmembrane</keyword>
<evidence type="ECO:0000256" key="1">
    <source>
        <dbReference type="SAM" id="Phobius"/>
    </source>
</evidence>
<dbReference type="Pfam" id="PF20589">
    <property type="entry name" value="DUF6790"/>
    <property type="match status" value="1"/>
</dbReference>
<dbReference type="RefSeq" id="WP_160843481.1">
    <property type="nucleotide sequence ID" value="NZ_WVHT01000002.1"/>
</dbReference>
<feature type="transmembrane region" description="Helical" evidence="1">
    <location>
        <begin position="110"/>
        <end position="132"/>
    </location>
</feature>
<reference evidence="2 3" key="1">
    <citation type="submission" date="2019-11" db="EMBL/GenBank/DDBJ databases">
        <title>Pedobacter sp. HMF7647 Genome sequencing and assembly.</title>
        <authorList>
            <person name="Kang H."/>
            <person name="Kim H."/>
            <person name="Joh K."/>
        </authorList>
    </citation>
    <scope>NUCLEOTIDE SEQUENCE [LARGE SCALE GENOMIC DNA]</scope>
    <source>
        <strain evidence="2 3">HMF7647</strain>
    </source>
</reference>
<dbReference type="EMBL" id="WVHT01000002">
    <property type="protein sequence ID" value="MXV50302.1"/>
    <property type="molecule type" value="Genomic_DNA"/>
</dbReference>
<evidence type="ECO:0000313" key="3">
    <source>
        <dbReference type="Proteomes" id="UP000466586"/>
    </source>
</evidence>
<accession>A0A7K1Y6U9</accession>
<proteinExistence type="predicted"/>
<feature type="transmembrane region" description="Helical" evidence="1">
    <location>
        <begin position="83"/>
        <end position="103"/>
    </location>
</feature>